<proteinExistence type="predicted"/>
<gene>
    <name evidence="1" type="ORF">Vadar_001488</name>
</gene>
<sequence length="441" mass="49319">MQSERQRWGKRTEEWLCDAAMRGDVELLKQIIEIDEYIIDRVLVGSFKGKNPLHVAILTGHTEFVLKLLETKEGLANGFDLELGTALHIASSEGNIEIVKRLVELRPEMGLARDRDGNNPLHIPAIKGKVEVLKELVQMSPRRAQVKTDRGSTILHLCVKYHHFDCLKELLGTIPDLKFVNAADADGNTILHLAVFEKKMEMIEHVLSSNNKIDVNAINKSGRTALDIHSHFQAGNSTEEIHRILVTNGAKTSEEVREPLEASWQIKRRNTFMIVASLIATVTFQVGVTPPGGVWPDYTRRYPPGKSILCSTNPVIYYNVLIPNTVGFLGSLTTIVLLIFALPEPKRSHRWARRVITWSTILAIDYAYVFSILGLTPPGSLPLGIMSLAIAVTCFLWMLVMAVLVYRIVSIGVAILVISFLWMLAMALFVYAFALRSLVSF</sequence>
<protein>
    <submittedName>
        <fullName evidence="1">Uncharacterized protein</fullName>
    </submittedName>
</protein>
<reference evidence="1 2" key="1">
    <citation type="journal article" date="2021" name="Hortic Res">
        <title>High-quality reference genome and annotation aids understanding of berry development for evergreen blueberry (Vaccinium darrowii).</title>
        <authorList>
            <person name="Yu J."/>
            <person name="Hulse-Kemp A.M."/>
            <person name="Babiker E."/>
            <person name="Staton M."/>
        </authorList>
    </citation>
    <scope>NUCLEOTIDE SEQUENCE [LARGE SCALE GENOMIC DNA]</scope>
    <source>
        <strain evidence="2">cv. NJ 8807/NJ 8810</strain>
        <tissue evidence="1">Young leaf</tissue>
    </source>
</reference>
<dbReference type="EMBL" id="CM037162">
    <property type="protein sequence ID" value="KAH7862209.1"/>
    <property type="molecule type" value="Genomic_DNA"/>
</dbReference>
<evidence type="ECO:0000313" key="1">
    <source>
        <dbReference type="EMBL" id="KAH7862209.1"/>
    </source>
</evidence>
<organism evidence="1 2">
    <name type="scientific">Vaccinium darrowii</name>
    <dbReference type="NCBI Taxonomy" id="229202"/>
    <lineage>
        <taxon>Eukaryota</taxon>
        <taxon>Viridiplantae</taxon>
        <taxon>Streptophyta</taxon>
        <taxon>Embryophyta</taxon>
        <taxon>Tracheophyta</taxon>
        <taxon>Spermatophyta</taxon>
        <taxon>Magnoliopsida</taxon>
        <taxon>eudicotyledons</taxon>
        <taxon>Gunneridae</taxon>
        <taxon>Pentapetalae</taxon>
        <taxon>asterids</taxon>
        <taxon>Ericales</taxon>
        <taxon>Ericaceae</taxon>
        <taxon>Vaccinioideae</taxon>
        <taxon>Vaccinieae</taxon>
        <taxon>Vaccinium</taxon>
    </lineage>
</organism>
<name>A0ACB7Z8F8_9ERIC</name>
<keyword evidence="2" id="KW-1185">Reference proteome</keyword>
<evidence type="ECO:0000313" key="2">
    <source>
        <dbReference type="Proteomes" id="UP000828048"/>
    </source>
</evidence>
<comment type="caution">
    <text evidence="1">The sequence shown here is derived from an EMBL/GenBank/DDBJ whole genome shotgun (WGS) entry which is preliminary data.</text>
</comment>
<dbReference type="Proteomes" id="UP000828048">
    <property type="component" value="Chromosome 12"/>
</dbReference>
<accession>A0ACB7Z8F8</accession>